<protein>
    <submittedName>
        <fullName evidence="13">TonB-dependent receptor</fullName>
    </submittedName>
</protein>
<evidence type="ECO:0000256" key="5">
    <source>
        <dbReference type="ARBA" id="ARBA00023077"/>
    </source>
</evidence>
<dbReference type="Pfam" id="PF13715">
    <property type="entry name" value="CarbopepD_reg_2"/>
    <property type="match status" value="1"/>
</dbReference>
<accession>A0A385SMF7</accession>
<dbReference type="InterPro" id="IPR023997">
    <property type="entry name" value="TonB-dep_OMP_SusC/RagA_CS"/>
</dbReference>
<keyword evidence="3 8" id="KW-1134">Transmembrane beta strand</keyword>
<evidence type="ECO:0000256" key="9">
    <source>
        <dbReference type="RuleBase" id="RU003357"/>
    </source>
</evidence>
<gene>
    <name evidence="13" type="ORF">D4L85_14265</name>
</gene>
<dbReference type="InterPro" id="IPR036942">
    <property type="entry name" value="Beta-barrel_TonB_sf"/>
</dbReference>
<keyword evidence="14" id="KW-1185">Reference proteome</keyword>
<feature type="domain" description="TonB-dependent receptor plug" evidence="12">
    <location>
        <begin position="118"/>
        <end position="224"/>
    </location>
</feature>
<keyword evidence="10" id="KW-0732">Signal</keyword>
<keyword evidence="4 8" id="KW-0812">Transmembrane</keyword>
<dbReference type="RefSeq" id="WP_119754926.1">
    <property type="nucleotide sequence ID" value="NZ_CP032382.1"/>
</dbReference>
<evidence type="ECO:0000313" key="13">
    <source>
        <dbReference type="EMBL" id="AYB31656.1"/>
    </source>
</evidence>
<keyword evidence="13" id="KW-0675">Receptor</keyword>
<dbReference type="SUPFAM" id="SSF49464">
    <property type="entry name" value="Carboxypeptidase regulatory domain-like"/>
    <property type="match status" value="1"/>
</dbReference>
<feature type="signal peptide" evidence="10">
    <location>
        <begin position="1"/>
        <end position="23"/>
    </location>
</feature>
<dbReference type="Gene3D" id="2.170.130.10">
    <property type="entry name" value="TonB-dependent receptor, plug domain"/>
    <property type="match status" value="1"/>
</dbReference>
<dbReference type="InterPro" id="IPR008969">
    <property type="entry name" value="CarboxyPept-like_regulatory"/>
</dbReference>
<dbReference type="Gene3D" id="2.40.170.20">
    <property type="entry name" value="TonB-dependent receptor, beta-barrel domain"/>
    <property type="match status" value="1"/>
</dbReference>
<dbReference type="GO" id="GO:0009279">
    <property type="term" value="C:cell outer membrane"/>
    <property type="evidence" value="ECO:0007669"/>
    <property type="project" value="UniProtKB-SubCell"/>
</dbReference>
<evidence type="ECO:0000256" key="1">
    <source>
        <dbReference type="ARBA" id="ARBA00004571"/>
    </source>
</evidence>
<keyword evidence="5 9" id="KW-0798">TonB box</keyword>
<evidence type="ECO:0000259" key="11">
    <source>
        <dbReference type="Pfam" id="PF00593"/>
    </source>
</evidence>
<dbReference type="InterPro" id="IPR037066">
    <property type="entry name" value="Plug_dom_sf"/>
</dbReference>
<evidence type="ECO:0000256" key="8">
    <source>
        <dbReference type="PROSITE-ProRule" id="PRU01360"/>
    </source>
</evidence>
<comment type="subcellular location">
    <subcellularLocation>
        <location evidence="1 8">Cell outer membrane</location>
        <topology evidence="1 8">Multi-pass membrane protein</topology>
    </subcellularLocation>
</comment>
<dbReference type="InterPro" id="IPR012910">
    <property type="entry name" value="Plug_dom"/>
</dbReference>
<dbReference type="Pfam" id="PF00593">
    <property type="entry name" value="TonB_dep_Rec_b-barrel"/>
    <property type="match status" value="1"/>
</dbReference>
<keyword evidence="2 8" id="KW-0813">Transport</keyword>
<dbReference type="AlphaFoldDB" id="A0A385SMF7"/>
<dbReference type="Gene3D" id="2.60.40.1120">
    <property type="entry name" value="Carboxypeptidase-like, regulatory domain"/>
    <property type="match status" value="1"/>
</dbReference>
<dbReference type="NCBIfam" id="TIGR04057">
    <property type="entry name" value="SusC_RagA_signa"/>
    <property type="match status" value="1"/>
</dbReference>
<reference evidence="14" key="1">
    <citation type="submission" date="2018-09" db="EMBL/GenBank/DDBJ databases">
        <title>Chryseolinea sp. KIS68-18 isolated from soil.</title>
        <authorList>
            <person name="Weon H.-Y."/>
            <person name="Kwon S.-W."/>
            <person name="Lee S.A."/>
        </authorList>
    </citation>
    <scope>NUCLEOTIDE SEQUENCE [LARGE SCALE GENOMIC DNA]</scope>
    <source>
        <strain evidence="14">KIS68-18</strain>
    </source>
</reference>
<feature type="domain" description="TonB-dependent receptor-like beta-barrel" evidence="11">
    <location>
        <begin position="447"/>
        <end position="979"/>
    </location>
</feature>
<evidence type="ECO:0000259" key="12">
    <source>
        <dbReference type="Pfam" id="PF07715"/>
    </source>
</evidence>
<organism evidence="13 14">
    <name type="scientific">Chryseolinea soli</name>
    <dbReference type="NCBI Taxonomy" id="2321403"/>
    <lineage>
        <taxon>Bacteria</taxon>
        <taxon>Pseudomonadati</taxon>
        <taxon>Bacteroidota</taxon>
        <taxon>Cytophagia</taxon>
        <taxon>Cytophagales</taxon>
        <taxon>Fulvivirgaceae</taxon>
        <taxon>Chryseolinea</taxon>
    </lineage>
</organism>
<evidence type="ECO:0000256" key="7">
    <source>
        <dbReference type="ARBA" id="ARBA00023237"/>
    </source>
</evidence>
<evidence type="ECO:0000256" key="3">
    <source>
        <dbReference type="ARBA" id="ARBA00022452"/>
    </source>
</evidence>
<keyword evidence="7 8" id="KW-0998">Cell outer membrane</keyword>
<evidence type="ECO:0000256" key="4">
    <source>
        <dbReference type="ARBA" id="ARBA00022692"/>
    </source>
</evidence>
<dbReference type="PROSITE" id="PS52016">
    <property type="entry name" value="TONB_DEPENDENT_REC_3"/>
    <property type="match status" value="1"/>
</dbReference>
<dbReference type="OrthoDB" id="9768177at2"/>
<dbReference type="Proteomes" id="UP000266183">
    <property type="component" value="Chromosome"/>
</dbReference>
<sequence>MKKCIHLFLFTLATIAVSVQASAQTIVTGTVKSQSQEALPGVNVVIKNTTSGAITDPNGVFNLQIPEGLNNATLIFSLIGYISQEIPVGGQKNFSVILAEDSKLLTEVVVTGYTAQEKQKITGAVNTVSAETLNKVPVGSIDQALQGRAPGVVVSQNTGAPGEGVSVRIRGVGSINSGNSPLYIVDGVPTLDITSVSMQDVENISVLKDASAAAVYGARAANGIVIVTTKSGSSGAPKIQFNSQVGIQRPSRLIKMANTAQYAEIYNEAANTDNATKTNPLFFRKLITDDMLATLPDVNYVDEIMRQDAVLQTHSISVSGGDSKTRYFVAGNYFGQQGIIKNSDYSRVTGRVNVDSQIKKWLKAGVNLNVAKATTDLVGSSGDGAGGNGGSVVRYAFFRTPAIPIYDGQGNFTDLPQRYDLFGDGYNPVGMLAYNNNKLVSNRLFGKFFIVLEPMEGLKFTSNVGIDFTSQNQRRFDRMWGTNNRINNINRLDVTDARFQTITFSNFLTYTKNFNDHHFAFLLGTESVKVDNYILNPSQKNFPDQESNLVYLGKGLGLIETNESKTGNALLSFFGKVDYDFKEKYVASVTLRRDGSSRFGPDNRWGNFYAGSLGWRLDKESFLVDNETIDMLKLRAGYGSIGNQEIGNYAFTDQINTGYNYPFGAVKGVGYAVTDLGNSRVHWETSNQLNVGADIAILNGKFTASLDYFYKVTTDLLVRRPLPSSSGTASAPWVNDGEVLNRGVELAVSYSNAIGAFRYTISGNAATLHNEVVDISAPLRAGTYGSDFLTLTEKGHPIGSFYLYETEGIFQDAGEVFTHALPVSGVKPGDVKYKDQNQDGVIDADHDRKHVGSAIPKVTGGLTINLGFKNWDFSVFFQGAYGQKIFSVLNRDIEGFYRPFNVTERYYQNRWTGQGTSNEIPRASWDASGNNNIVYSSRFLESGSYTRLKNLQLGYTLPASLLANYGFSSVRIYFSGTNLLTFTKYSGLDPEMTVSNNALGEGDRASGMDWGTYPSAKSFNLGVSATF</sequence>
<evidence type="ECO:0000313" key="14">
    <source>
        <dbReference type="Proteomes" id="UP000266183"/>
    </source>
</evidence>
<dbReference type="KEGG" id="chk:D4L85_14265"/>
<dbReference type="InterPro" id="IPR000531">
    <property type="entry name" value="Beta-barrel_TonB"/>
</dbReference>
<proteinExistence type="inferred from homology"/>
<comment type="similarity">
    <text evidence="8 9">Belongs to the TonB-dependent receptor family.</text>
</comment>
<name>A0A385SMF7_9BACT</name>
<dbReference type="Pfam" id="PF07715">
    <property type="entry name" value="Plug"/>
    <property type="match status" value="1"/>
</dbReference>
<dbReference type="NCBIfam" id="TIGR04056">
    <property type="entry name" value="OMP_RagA_SusC"/>
    <property type="match status" value="1"/>
</dbReference>
<dbReference type="InterPro" id="IPR023996">
    <property type="entry name" value="TonB-dep_OMP_SusC/RagA"/>
</dbReference>
<dbReference type="InterPro" id="IPR039426">
    <property type="entry name" value="TonB-dep_rcpt-like"/>
</dbReference>
<dbReference type="EMBL" id="CP032382">
    <property type="protein sequence ID" value="AYB31656.1"/>
    <property type="molecule type" value="Genomic_DNA"/>
</dbReference>
<feature type="chain" id="PRO_5017280868" evidence="10">
    <location>
        <begin position="24"/>
        <end position="1027"/>
    </location>
</feature>
<dbReference type="SUPFAM" id="SSF56935">
    <property type="entry name" value="Porins"/>
    <property type="match status" value="1"/>
</dbReference>
<evidence type="ECO:0000256" key="10">
    <source>
        <dbReference type="SAM" id="SignalP"/>
    </source>
</evidence>
<keyword evidence="6 8" id="KW-0472">Membrane</keyword>
<evidence type="ECO:0000256" key="2">
    <source>
        <dbReference type="ARBA" id="ARBA00022448"/>
    </source>
</evidence>
<evidence type="ECO:0000256" key="6">
    <source>
        <dbReference type="ARBA" id="ARBA00023136"/>
    </source>
</evidence>